<name>A0AC61YPQ4_BACIA</name>
<evidence type="ECO:0000313" key="2">
    <source>
        <dbReference type="Proteomes" id="UP001218488"/>
    </source>
</evidence>
<evidence type="ECO:0000313" key="1">
    <source>
        <dbReference type="EMBL" id="WGD96607.1"/>
    </source>
</evidence>
<organism evidence="1 2">
    <name type="scientific">Bacillus safensis</name>
    <dbReference type="NCBI Taxonomy" id="561879"/>
    <lineage>
        <taxon>Bacteria</taxon>
        <taxon>Bacillati</taxon>
        <taxon>Bacillota</taxon>
        <taxon>Bacilli</taxon>
        <taxon>Bacillales</taxon>
        <taxon>Bacillaceae</taxon>
        <taxon>Bacillus</taxon>
    </lineage>
</organism>
<dbReference type="Proteomes" id="UP001218488">
    <property type="component" value="Chromosome"/>
</dbReference>
<protein>
    <submittedName>
        <fullName evidence="1">Stage II sporulation protein M</fullName>
    </submittedName>
</protein>
<gene>
    <name evidence="1" type="ORF">P5627_10805</name>
</gene>
<dbReference type="EMBL" id="CP121752">
    <property type="protein sequence ID" value="WGD96607.1"/>
    <property type="molecule type" value="Genomic_DNA"/>
</dbReference>
<accession>A0AC61YPQ4</accession>
<reference evidence="1" key="1">
    <citation type="submission" date="2025-02" db="EMBL/GenBank/DDBJ databases">
        <title>Complete genome sequences of 52 Bacillus and Priestia strains isolated from West-African fermentations and 26 reference strains from the DSMZ collection.</title>
        <authorList>
            <person name="Wiedenbein E.S."/>
            <person name="Canoy T.S."/>
            <person name="Hui Y."/>
            <person name="Parkouda C."/>
            <person name="Dawende C."/>
            <person name="Ametefe E."/>
            <person name="Jespersen L."/>
            <person name="Nielsen D.S."/>
        </authorList>
    </citation>
    <scope>NUCLEOTIDE SEQUENCE</scope>
    <source>
        <strain evidence="1">PRO33</strain>
    </source>
</reference>
<sequence length="179" mass="20220">MLKKIRCFISENRLILRLGYLYAAIFIAALLIGSLLPYDQIPYLKKDEEMFFLSIFLNNLQVGMAILGIGAFTGGIMSAGILFYNGYIIGKLVQYLIVNHEAHQLFTGLLPHAFVEVLGLILFSIVSSYPFIYLYRFIKGETIELKKLILTVLQLIFAAAVLLFIASLLEQYVSHVHLP</sequence>
<proteinExistence type="predicted"/>